<dbReference type="KEGG" id="psoj:PHYSODRAFT_518215"/>
<dbReference type="Proteomes" id="UP000002640">
    <property type="component" value="Unassembled WGS sequence"/>
</dbReference>
<dbReference type="EMBL" id="JH159157">
    <property type="protein sequence ID" value="EGZ12367.1"/>
    <property type="molecule type" value="Genomic_DNA"/>
</dbReference>
<evidence type="ECO:0000313" key="1">
    <source>
        <dbReference type="EMBL" id="EGZ12367.1"/>
    </source>
</evidence>
<sequence>YIFTQWCGMPPHYHSTIAIVHATMSAVHTARALLMIAGSLWQRSLCFTPCCIKITSTKVYRCEATSSIRIFASQNDETGSSAVMWPLAELCVKEVFAKCSCETLFCSNIT</sequence>
<evidence type="ECO:0000313" key="2">
    <source>
        <dbReference type="Proteomes" id="UP000002640"/>
    </source>
</evidence>
<gene>
    <name evidence="1" type="ORF">PHYSODRAFT_518215</name>
</gene>
<name>G4ZWD9_PHYSP</name>
<protein>
    <submittedName>
        <fullName evidence="1">Uncharacterized protein</fullName>
    </submittedName>
</protein>
<organism evidence="1 2">
    <name type="scientific">Phytophthora sojae (strain P6497)</name>
    <name type="common">Soybean stem and root rot agent</name>
    <name type="synonym">Phytophthora megasperma f. sp. glycines</name>
    <dbReference type="NCBI Taxonomy" id="1094619"/>
    <lineage>
        <taxon>Eukaryota</taxon>
        <taxon>Sar</taxon>
        <taxon>Stramenopiles</taxon>
        <taxon>Oomycota</taxon>
        <taxon>Peronosporomycetes</taxon>
        <taxon>Peronosporales</taxon>
        <taxon>Peronosporaceae</taxon>
        <taxon>Phytophthora</taxon>
    </lineage>
</organism>
<reference evidence="1 2" key="1">
    <citation type="journal article" date="2006" name="Science">
        <title>Phytophthora genome sequences uncover evolutionary origins and mechanisms of pathogenesis.</title>
        <authorList>
            <person name="Tyler B.M."/>
            <person name="Tripathy S."/>
            <person name="Zhang X."/>
            <person name="Dehal P."/>
            <person name="Jiang R.H."/>
            <person name="Aerts A."/>
            <person name="Arredondo F.D."/>
            <person name="Baxter L."/>
            <person name="Bensasson D."/>
            <person name="Beynon J.L."/>
            <person name="Chapman J."/>
            <person name="Damasceno C.M."/>
            <person name="Dorrance A.E."/>
            <person name="Dou D."/>
            <person name="Dickerman A.W."/>
            <person name="Dubchak I.L."/>
            <person name="Garbelotto M."/>
            <person name="Gijzen M."/>
            <person name="Gordon S.G."/>
            <person name="Govers F."/>
            <person name="Grunwald N.J."/>
            <person name="Huang W."/>
            <person name="Ivors K.L."/>
            <person name="Jones R.W."/>
            <person name="Kamoun S."/>
            <person name="Krampis K."/>
            <person name="Lamour K.H."/>
            <person name="Lee M.K."/>
            <person name="McDonald W.H."/>
            <person name="Medina M."/>
            <person name="Meijer H.J."/>
            <person name="Nordberg E.K."/>
            <person name="Maclean D.J."/>
            <person name="Ospina-Giraldo M.D."/>
            <person name="Morris P.F."/>
            <person name="Phuntumart V."/>
            <person name="Putnam N.H."/>
            <person name="Rash S."/>
            <person name="Rose J.K."/>
            <person name="Sakihama Y."/>
            <person name="Salamov A.A."/>
            <person name="Savidor A."/>
            <person name="Scheuring C.F."/>
            <person name="Smith B.M."/>
            <person name="Sobral B.W."/>
            <person name="Terry A."/>
            <person name="Torto-Alalibo T.A."/>
            <person name="Win J."/>
            <person name="Xu Z."/>
            <person name="Zhang H."/>
            <person name="Grigoriev I.V."/>
            <person name="Rokhsar D.S."/>
            <person name="Boore J.L."/>
        </authorList>
    </citation>
    <scope>NUCLEOTIDE SEQUENCE [LARGE SCALE GENOMIC DNA]</scope>
    <source>
        <strain evidence="1 2">P6497</strain>
    </source>
</reference>
<proteinExistence type="predicted"/>
<feature type="non-terminal residue" evidence="1">
    <location>
        <position position="1"/>
    </location>
</feature>
<accession>G4ZWD9</accession>
<keyword evidence="2" id="KW-1185">Reference proteome</keyword>
<dbReference type="RefSeq" id="XP_009532700.1">
    <property type="nucleotide sequence ID" value="XM_009534405.1"/>
</dbReference>
<dbReference type="InParanoid" id="G4ZWD9"/>
<dbReference type="GeneID" id="20660029"/>
<dbReference type="SMR" id="G4ZWD9"/>
<dbReference type="AlphaFoldDB" id="G4ZWD9"/>